<comment type="caution">
    <text evidence="3">The sequence shown here is derived from an EMBL/GenBank/DDBJ whole genome shotgun (WGS) entry which is preliminary data.</text>
</comment>
<evidence type="ECO:0000313" key="4">
    <source>
        <dbReference type="Proteomes" id="UP000812966"/>
    </source>
</evidence>
<gene>
    <name evidence="3" type="ORF">FFLO_00339</name>
</gene>
<dbReference type="Gene3D" id="3.40.30.10">
    <property type="entry name" value="Glutaredoxin"/>
    <property type="match status" value="1"/>
</dbReference>
<dbReference type="PANTHER" id="PTHR12452:SF0">
    <property type="entry name" value="THIOREDOXIN DOMAIN-CONTAINING PROTEIN 17"/>
    <property type="match status" value="1"/>
</dbReference>
<dbReference type="InterPro" id="IPR045108">
    <property type="entry name" value="TXNDC17-like"/>
</dbReference>
<dbReference type="AlphaFoldDB" id="A0A8K0JRK7"/>
<evidence type="ECO:0000256" key="1">
    <source>
        <dbReference type="ARBA" id="ARBA00008987"/>
    </source>
</evidence>
<dbReference type="OrthoDB" id="78947at2759"/>
<dbReference type="InterPro" id="IPR010357">
    <property type="entry name" value="TXNDC17_dom"/>
</dbReference>
<dbReference type="GO" id="GO:0047134">
    <property type="term" value="F:protein-disulfide reductase [NAD(P)H] activity"/>
    <property type="evidence" value="ECO:0007669"/>
    <property type="project" value="InterPro"/>
</dbReference>
<evidence type="ECO:0000259" key="2">
    <source>
        <dbReference type="Pfam" id="PF06110"/>
    </source>
</evidence>
<feature type="domain" description="Thioredoxin" evidence="2">
    <location>
        <begin position="19"/>
        <end position="113"/>
    </location>
</feature>
<reference evidence="3" key="1">
    <citation type="submission" date="2020-04" db="EMBL/GenBank/DDBJ databases">
        <title>Analysis of mating type loci in Filobasidium floriforme.</title>
        <authorList>
            <person name="Nowrousian M."/>
        </authorList>
    </citation>
    <scope>NUCLEOTIDE SEQUENCE</scope>
    <source>
        <strain evidence="3">CBS 6242</strain>
    </source>
</reference>
<proteinExistence type="inferred from homology"/>
<comment type="similarity">
    <text evidence="1">Belongs to the thioredoxin family.</text>
</comment>
<dbReference type="SUPFAM" id="SSF52833">
    <property type="entry name" value="Thioredoxin-like"/>
    <property type="match status" value="1"/>
</dbReference>
<dbReference type="Proteomes" id="UP000812966">
    <property type="component" value="Unassembled WGS sequence"/>
</dbReference>
<accession>A0A8K0JRK7</accession>
<name>A0A8K0JRK7_9TREE</name>
<dbReference type="EMBL" id="JABELV010000004">
    <property type="protein sequence ID" value="KAG7575349.1"/>
    <property type="molecule type" value="Genomic_DNA"/>
</dbReference>
<organism evidence="3 4">
    <name type="scientific">Filobasidium floriforme</name>
    <dbReference type="NCBI Taxonomy" id="5210"/>
    <lineage>
        <taxon>Eukaryota</taxon>
        <taxon>Fungi</taxon>
        <taxon>Dikarya</taxon>
        <taxon>Basidiomycota</taxon>
        <taxon>Agaricomycotina</taxon>
        <taxon>Tremellomycetes</taxon>
        <taxon>Filobasidiales</taxon>
        <taxon>Filobasidiaceae</taxon>
        <taxon>Filobasidium</taxon>
    </lineage>
</organism>
<dbReference type="PANTHER" id="PTHR12452">
    <property type="entry name" value="42-9-9 PROTEIN-RELATED"/>
    <property type="match status" value="1"/>
</dbReference>
<sequence>MPLFETPYPQLLSSISSPSSDQPVYLIFYSDPDPSTGKLWCPDCRDVQEPVKAFFSAPESPKGIVFWVGQRPEWRSPENPARVRWNVHNVPTILKLMEGKEVGRLVEGEILEKGRLAEFTKA</sequence>
<dbReference type="GO" id="GO:0005829">
    <property type="term" value="C:cytosol"/>
    <property type="evidence" value="ECO:0007669"/>
    <property type="project" value="TreeGrafter"/>
</dbReference>
<keyword evidence="4" id="KW-1185">Reference proteome</keyword>
<dbReference type="InterPro" id="IPR036249">
    <property type="entry name" value="Thioredoxin-like_sf"/>
</dbReference>
<protein>
    <recommendedName>
        <fullName evidence="2">Thioredoxin domain-containing protein</fullName>
    </recommendedName>
</protein>
<dbReference type="Pfam" id="PF06110">
    <property type="entry name" value="TXD17-like_Trx"/>
    <property type="match status" value="1"/>
</dbReference>
<evidence type="ECO:0000313" key="3">
    <source>
        <dbReference type="EMBL" id="KAG7575349.1"/>
    </source>
</evidence>